<dbReference type="Proteomes" id="UP000218377">
    <property type="component" value="Unassembled WGS sequence"/>
</dbReference>
<dbReference type="InterPro" id="IPR009061">
    <property type="entry name" value="DNA-bd_dom_put_sf"/>
</dbReference>
<dbReference type="Pfam" id="PF13411">
    <property type="entry name" value="MerR_1"/>
    <property type="match status" value="1"/>
</dbReference>
<dbReference type="SMART" id="SM00422">
    <property type="entry name" value="HTH_MERR"/>
    <property type="match status" value="1"/>
</dbReference>
<name>A0A2A3X8A0_BREAU</name>
<dbReference type="EMBL" id="NRGP01000008">
    <property type="protein sequence ID" value="PCC47395.1"/>
    <property type="molecule type" value="Genomic_DNA"/>
</dbReference>
<comment type="caution">
    <text evidence="3">The sequence shown here is derived from an EMBL/GenBank/DDBJ whole genome shotgun (WGS) entry which is preliminary data.</text>
</comment>
<dbReference type="PANTHER" id="PTHR30204">
    <property type="entry name" value="REDOX-CYCLING DRUG-SENSING TRANSCRIPTIONAL ACTIVATOR SOXR"/>
    <property type="match status" value="1"/>
</dbReference>
<dbReference type="Gene3D" id="1.10.1660.10">
    <property type="match status" value="1"/>
</dbReference>
<reference evidence="5 6" key="1">
    <citation type="journal article" date="2017" name="Elife">
        <title>Extensive horizontal gene transfer in cheese-associated bacteria.</title>
        <authorList>
            <person name="Bonham K.S."/>
            <person name="Wolfe B.E."/>
            <person name="Dutton R.J."/>
        </authorList>
    </citation>
    <scope>NUCLEOTIDE SEQUENCE [LARGE SCALE GENOMIC DNA]</scope>
    <source>
        <strain evidence="4 5">947_7</strain>
        <strain evidence="3 6">JB5</strain>
    </source>
</reference>
<feature type="domain" description="HTH merR-type" evidence="2">
    <location>
        <begin position="1"/>
        <end position="71"/>
    </location>
</feature>
<evidence type="ECO:0000313" key="6">
    <source>
        <dbReference type="Proteomes" id="UP000218377"/>
    </source>
</evidence>
<accession>A0A2A3X8A0</accession>
<evidence type="ECO:0000313" key="5">
    <source>
        <dbReference type="Proteomes" id="UP000217564"/>
    </source>
</evidence>
<dbReference type="PANTHER" id="PTHR30204:SF97">
    <property type="entry name" value="MERR FAMILY REGULATORY PROTEIN"/>
    <property type="match status" value="1"/>
</dbReference>
<organism evidence="3 6">
    <name type="scientific">Brevibacterium aurantiacum</name>
    <dbReference type="NCBI Taxonomy" id="273384"/>
    <lineage>
        <taxon>Bacteria</taxon>
        <taxon>Bacillati</taxon>
        <taxon>Actinomycetota</taxon>
        <taxon>Actinomycetes</taxon>
        <taxon>Micrococcales</taxon>
        <taxon>Brevibacteriaceae</taxon>
        <taxon>Brevibacterium</taxon>
    </lineage>
</organism>
<dbReference type="InterPro" id="IPR036244">
    <property type="entry name" value="TipA-like_antibiotic-bd"/>
</dbReference>
<dbReference type="Proteomes" id="UP000217564">
    <property type="component" value="Unassembled WGS sequence"/>
</dbReference>
<dbReference type="Gene3D" id="1.10.490.50">
    <property type="entry name" value="Antibiotic binding domain of TipA-like multidrug resistance regulators"/>
    <property type="match status" value="1"/>
</dbReference>
<evidence type="ECO:0000313" key="4">
    <source>
        <dbReference type="EMBL" id="PCC47395.1"/>
    </source>
</evidence>
<dbReference type="InterPro" id="IPR012925">
    <property type="entry name" value="TipAS_dom"/>
</dbReference>
<dbReference type="GO" id="GO:0003700">
    <property type="term" value="F:DNA-binding transcription factor activity"/>
    <property type="evidence" value="ECO:0007669"/>
    <property type="project" value="InterPro"/>
</dbReference>
<dbReference type="GO" id="GO:0003677">
    <property type="term" value="F:DNA binding"/>
    <property type="evidence" value="ECO:0007669"/>
    <property type="project" value="UniProtKB-KW"/>
</dbReference>
<proteinExistence type="predicted"/>
<dbReference type="SUPFAM" id="SSF89082">
    <property type="entry name" value="Antibiotic binding domain of TipA-like multidrug resistance regulators"/>
    <property type="match status" value="1"/>
</dbReference>
<evidence type="ECO:0000256" key="1">
    <source>
        <dbReference type="ARBA" id="ARBA00023125"/>
    </source>
</evidence>
<dbReference type="PROSITE" id="PS50937">
    <property type="entry name" value="HTH_MERR_2"/>
    <property type="match status" value="1"/>
</dbReference>
<dbReference type="Pfam" id="PF07739">
    <property type="entry name" value="TipAS"/>
    <property type="match status" value="1"/>
</dbReference>
<sequence>MDWSIQETARMTGTTSRTLRHYDAIGLLPPTYIADNGYRYYDETGLVRLQRILLLKELGMPLNRIAEALEGTSDPIAALGDHVHSLGRERARIERQIAAVTATIARLEAGEPLMAEEMFDGFDHRRHKQEVTQRWGREAYETSAHWWESLPTTDKQSWKATVEELNQDWTNAAEAGAGPGSERCQDLARRHVEWLRDVPGTPASDPSGNLDGYVRGLADMYVSDPRFAANYGGVEGAQLVRDSLDHYLDVNAGQPQ</sequence>
<protein>
    <submittedName>
        <fullName evidence="3">MerR family transcriptional regulator</fullName>
    </submittedName>
</protein>
<dbReference type="RefSeq" id="WP_096158712.1">
    <property type="nucleotide sequence ID" value="NZ_FXYZ01000014.1"/>
</dbReference>
<dbReference type="CDD" id="cd01106">
    <property type="entry name" value="HTH_TipAL-Mta"/>
    <property type="match status" value="1"/>
</dbReference>
<dbReference type="AlphaFoldDB" id="A0A2A3X8A0"/>
<keyword evidence="1" id="KW-0238">DNA-binding</keyword>
<evidence type="ECO:0000313" key="3">
    <source>
        <dbReference type="EMBL" id="PCC19932.1"/>
    </source>
</evidence>
<dbReference type="EMBL" id="NRGX01000001">
    <property type="protein sequence ID" value="PCC19932.1"/>
    <property type="molecule type" value="Genomic_DNA"/>
</dbReference>
<dbReference type="InterPro" id="IPR047057">
    <property type="entry name" value="MerR_fam"/>
</dbReference>
<evidence type="ECO:0000259" key="2">
    <source>
        <dbReference type="PROSITE" id="PS50937"/>
    </source>
</evidence>
<dbReference type="SUPFAM" id="SSF46955">
    <property type="entry name" value="Putative DNA-binding domain"/>
    <property type="match status" value="1"/>
</dbReference>
<dbReference type="InterPro" id="IPR000551">
    <property type="entry name" value="MerR-type_HTH_dom"/>
</dbReference>
<gene>
    <name evidence="4" type="ORF">CIK64_05840</name>
    <name evidence="3" type="ORF">CIK79_17535</name>
</gene>